<evidence type="ECO:0000313" key="3">
    <source>
        <dbReference type="Proteomes" id="UP000249447"/>
    </source>
</evidence>
<keyword evidence="1" id="KW-0472">Membrane</keyword>
<dbReference type="AlphaFoldDB" id="A0A2U9THF8"/>
<evidence type="ECO:0000313" key="2">
    <source>
        <dbReference type="EMBL" id="AWV07520.1"/>
    </source>
</evidence>
<gene>
    <name evidence="2" type="ORF">C9I47_1831</name>
</gene>
<feature type="transmembrane region" description="Helical" evidence="1">
    <location>
        <begin position="102"/>
        <end position="126"/>
    </location>
</feature>
<dbReference type="KEGG" id="lmb:C9I47_1831"/>
<keyword evidence="1" id="KW-1133">Transmembrane helix</keyword>
<dbReference type="RefSeq" id="WP_111266615.1">
    <property type="nucleotide sequence ID" value="NZ_CP029843.1"/>
</dbReference>
<name>A0A2U9THF8_9GAMM</name>
<organism evidence="2 3">
    <name type="scientific">Marilutibacter maris</name>
    <dbReference type="NCBI Taxonomy" id="1605891"/>
    <lineage>
        <taxon>Bacteria</taxon>
        <taxon>Pseudomonadati</taxon>
        <taxon>Pseudomonadota</taxon>
        <taxon>Gammaproteobacteria</taxon>
        <taxon>Lysobacterales</taxon>
        <taxon>Lysobacteraceae</taxon>
        <taxon>Marilutibacter</taxon>
    </lineage>
</organism>
<reference evidence="2 3" key="1">
    <citation type="submission" date="2018-05" db="EMBL/GenBank/DDBJ databases">
        <title>The complete genome of Lysobacter maris HZ9B, a marine bacterium antagonistic against terrestrial plant pathogens.</title>
        <authorList>
            <person name="Zhang X.-Q."/>
        </authorList>
    </citation>
    <scope>NUCLEOTIDE SEQUENCE [LARGE SCALE GENOMIC DNA]</scope>
    <source>
        <strain evidence="2 3">HZ9B</strain>
    </source>
</reference>
<feature type="transmembrane region" description="Helical" evidence="1">
    <location>
        <begin position="74"/>
        <end position="96"/>
    </location>
</feature>
<accession>A0A2U9THF8</accession>
<feature type="transmembrane region" description="Helical" evidence="1">
    <location>
        <begin position="48"/>
        <end position="67"/>
    </location>
</feature>
<feature type="transmembrane region" description="Helical" evidence="1">
    <location>
        <begin position="21"/>
        <end position="42"/>
    </location>
</feature>
<protein>
    <submittedName>
        <fullName evidence="2">Uncharacterized protein</fullName>
    </submittedName>
</protein>
<keyword evidence="3" id="KW-1185">Reference proteome</keyword>
<dbReference type="OrthoDB" id="6059297at2"/>
<dbReference type="EMBL" id="CP029843">
    <property type="protein sequence ID" value="AWV07520.1"/>
    <property type="molecule type" value="Genomic_DNA"/>
</dbReference>
<sequence>MSSKRLFASPGFLPRLLWIDGLATGATAVLLIAGAGVLAPVLQLPAGLLRGAGLVCVPFVLWVLSLARRPRVPGGAMAAVIAINFAWVAGSAWVAFGPQWRPAAIGIAFVCAQALVVLVFAELGWVGLRASASGRRAAA</sequence>
<proteinExistence type="predicted"/>
<keyword evidence="1" id="KW-0812">Transmembrane</keyword>
<evidence type="ECO:0000256" key="1">
    <source>
        <dbReference type="SAM" id="Phobius"/>
    </source>
</evidence>
<dbReference type="Proteomes" id="UP000249447">
    <property type="component" value="Chromosome"/>
</dbReference>